<dbReference type="InterPro" id="IPR002509">
    <property type="entry name" value="NODB_dom"/>
</dbReference>
<dbReference type="SUPFAM" id="SSF88713">
    <property type="entry name" value="Glycoside hydrolase/deacetylase"/>
    <property type="match status" value="1"/>
</dbReference>
<evidence type="ECO:0000256" key="2">
    <source>
        <dbReference type="ARBA" id="ARBA00022525"/>
    </source>
</evidence>
<dbReference type="SMART" id="SM00060">
    <property type="entry name" value="FN3"/>
    <property type="match status" value="1"/>
</dbReference>
<dbReference type="Gene3D" id="3.20.20.370">
    <property type="entry name" value="Glycoside hydrolase/deacetylase"/>
    <property type="match status" value="1"/>
</dbReference>
<keyword evidence="2" id="KW-0964">Secreted</keyword>
<dbReference type="CDD" id="cd10967">
    <property type="entry name" value="CE4_GLA_like_6s"/>
    <property type="match status" value="1"/>
</dbReference>
<dbReference type="PANTHER" id="PTHR34216:SF3">
    <property type="entry name" value="POLY-BETA-1,6-N-ACETYL-D-GLUCOSAMINE N-DEACETYLASE"/>
    <property type="match status" value="1"/>
</dbReference>
<reference evidence="7 8" key="1">
    <citation type="submission" date="2022-10" db="EMBL/GenBank/DDBJ databases">
        <title>Comparative genomic analysis of Cohnella hashimotonis sp. nov., isolated from the International Space Station.</title>
        <authorList>
            <person name="Simpson A."/>
            <person name="Venkateswaran K."/>
        </authorList>
    </citation>
    <scope>NUCLEOTIDE SEQUENCE [LARGE SCALE GENOMIC DNA]</scope>
    <source>
        <strain evidence="7 8">DSM 18997</strain>
    </source>
</reference>
<dbReference type="PROSITE" id="PS50853">
    <property type="entry name" value="FN3"/>
    <property type="match status" value="1"/>
</dbReference>
<evidence type="ECO:0000313" key="8">
    <source>
        <dbReference type="Proteomes" id="UP001153387"/>
    </source>
</evidence>
<feature type="chain" id="PRO_5040751510" evidence="4">
    <location>
        <begin position="28"/>
        <end position="2475"/>
    </location>
</feature>
<comment type="subcellular location">
    <subcellularLocation>
        <location evidence="1">Secreted</location>
    </subcellularLocation>
</comment>
<evidence type="ECO:0000256" key="1">
    <source>
        <dbReference type="ARBA" id="ARBA00004613"/>
    </source>
</evidence>
<accession>A0A9X4KI26</accession>
<dbReference type="CDD" id="cd00063">
    <property type="entry name" value="FN3"/>
    <property type="match status" value="1"/>
</dbReference>
<proteinExistence type="predicted"/>
<evidence type="ECO:0000313" key="7">
    <source>
        <dbReference type="EMBL" id="MDG0792388.1"/>
    </source>
</evidence>
<dbReference type="PROSITE" id="PS51677">
    <property type="entry name" value="NODB"/>
    <property type="match status" value="1"/>
</dbReference>
<evidence type="ECO:0000256" key="3">
    <source>
        <dbReference type="ARBA" id="ARBA00022729"/>
    </source>
</evidence>
<feature type="domain" description="NodB homology" evidence="6">
    <location>
        <begin position="1295"/>
        <end position="1518"/>
    </location>
</feature>
<sequence>MKFSWKKAVSAALVMALLIGLAFPAASGRGAVASAASASVVELVPTDDAFTSAVAKDTNANGTWMQLKGSTGGQRYIYMKFDLTALAGVEADRIENAKVWLKKMGTNGTAMTVGLRAVDDTSWSESTLTWNNAPVYGSQVLSQQSVLSTPDVYYPFDLADYLKTQLAAGKSTLAVAFVPITTLNENMEFYARESTANTPKLVVELKDEAPAPTGLMQLVQSFGGNNKGHLRVVEFDATPASTTGNGTVGITADGAAPAATADFPIALRFGTDGTIKAANAAGFESKTPVNYTAGQKYHVKAMINLSLGTYDLWLTPPNAGQPVLLAADYAFAASAPVLSDIGGVHATADAQATDVPAVANARLIADHFVSKVPFKDEQGQSLAIRLESDNNLANRSYAIKFDLNLTGNPQETDALISYADRSVTLNGFPDLAYIVRSNFGNFDVRNDNAYASSHPLTAQSNRTYQVEVRINPASGTGQPTRTYDVWIAPEGEQPVQLADQFKARNYANTGYALNNIGQAFVYSQADGLLSIDNHVVQDGQRLDEALARVNAANDNAAMTAALESNALGLPMERYRLMDAAKRSQVAQDVLAGRPAAGYAHALSVQAVFVSAVANRLDTENPTAPANVQVAISNTMQARVSWTASTDDTGILYYKVFRDGALVGTVTNATSFVDNGLAPGTEYTYLVKAYDLVLKEAVSQPATATSPGEQAQVRIPFSAEAIATAFGQPLLDYNLETHSGTLKWVMEWREEYEKSANALKLLTLLSASAPDYIGPDGVTTASAKALQHLRSVMAGGNEPGFAGNGLSGQGYMPLLSAIVMAKKKAPAIWNALTAAEKEKLDLMILAGLYGAKFAYDDENDNKTGIDATGNFDKEWNPNHRSGIAGAIMAMYYFEDAQWLNDQMRNFNYDDWLARLTAAGLTNIRTIYQNSGKTLTEREIRKDATGDGFVYKGHPLNQPGKIMAEFVNYTFSHPVSPVGGFDSGIGKYRGYIVDGQDDLPNLGADSMGFEFDTLDANGKRSSLTYVFMGWKPNVDAITPVLLLDNIDSGLTSAEVRDVVSRLSIGTTDMLYKNEHGYMTYAKGVNEGVTSLNGPILKINEEIWNRILNNPAAPMEAVNQASSAGQMRTALEASALGMILYGYGALSETGKNAVAQHVLDARPAAGYANKAAAQNELNEGVRLQALLALTEAQTAEQMRSALESRALGLYKPKYETASQDKKQFVAQYLLDNKPADGYLTKTEVREQVESALEPQGNQLRNLPPLASGEKRINLADYDHWPQQHGDAEVALWADDKTGAFSLTIDDNFENEHDTWRSLAQQYGFKFSWFVITSLIKDPNKWRTLAAEGHEIGSHTVTHEDKGSTLDPAHLHSEYADSQALLDTIEGVRATTLAYPFGSGNEEIAAQYYIAARGTLGLPNPADSVNYMNTQSLSVRPGSLDLTNQAANGNSVEAMVKTLIDPNRKVWSASYYRGWSNMLVHSLNESGKTPSDGVTRTSRDLTQYLLQLLDTYRDQIWVGRYGDIVRYSQQRDTAHIVVTRKDDRKITFNLTDRMDDTLYDYPLTVKVRVDDAWSDIGATQAGEPIPFVEKIRDGKRYLLVQAVPDKGSVSIVPDAASPLNVVNGAVTSEQMLTAIAAPGLGLDLGEFNALGAGKKRMVGSRLLEVRPADGFADAAALQDALDAAVEEASNAPSLSENASLSDLKVNGVTVAGFAPETYAYDIMLPEGTTALPVVSFKVADTGKATAVLQNASALPGTAKVTVTAEDKWTVATYTLRFQVRISALQRVNTAPDAAAMRTAVENAALGLVLSAYNGLTNEQKNSVAASVLTHRPASGYADAQAVQAELNAAIPKINAPLLAHAIVDQANPGTVSTASWTNLYGGTSSRKGGVYMKFNIASLAGLEADAIGDAKVQFFTTREGTVIGYAAPSNWEAPLTWNTQPLADLKNSNMAALAEIGRTAVQATGANYELNITQYVKDAVAADKTELSLVLLGSNNTNITMQKIPSAFAMSVTLATYGEPNPEPSPLAAVNEASDAAAMQAAIAAVGLDLNLTAYDGLTAQQRIDVAQALLDHRPSAGYANALAVQVALDAAVAAAQPANQDPGGTLAASAEQLQPGQQLELTVGVSDASRFTGADILVHYDPQALAFDTELYEGVRMLKDEAIESLQANYQVAAAMADQPGTLKILLFTAGAGQQLAGTVPLFKLHASVKDDAQTGVSTAVSLSDLELTFEGEDSVRPDTTGATVSLQIVAHPVEADKTALIAKIAHAQALLGDATVGANPGQYPQAAYDALADAIGQAEAKRDLAGVSQSAVDEAVASLGTAEQQFLNAVIPGAPADLTALNAAIAKAQKLHDNGPYGDKIGQYPQSAKAPLKSALDAAKAVGGSSASSQESVNAAAASLNGAIQTFERSLVTLVGGGATKVGIRDLSIVAKYYGVTNSDPNWGKVSAAAIDGGNEITIEVLAAVARMILADWAAGQ</sequence>
<evidence type="ECO:0000259" key="6">
    <source>
        <dbReference type="PROSITE" id="PS51677"/>
    </source>
</evidence>
<dbReference type="InterPro" id="IPR036116">
    <property type="entry name" value="FN3_sf"/>
</dbReference>
<gene>
    <name evidence="7" type="ORF">OMP38_17050</name>
</gene>
<dbReference type="InterPro" id="IPR011330">
    <property type="entry name" value="Glyco_hydro/deAcase_b/a-brl"/>
</dbReference>
<dbReference type="Proteomes" id="UP001153387">
    <property type="component" value="Unassembled WGS sequence"/>
</dbReference>
<comment type="caution">
    <text evidence="7">The sequence shown here is derived from an EMBL/GenBank/DDBJ whole genome shotgun (WGS) entry which is preliminary data.</text>
</comment>
<dbReference type="InterPro" id="IPR051398">
    <property type="entry name" value="Polysacch_Deacetylase"/>
</dbReference>
<dbReference type="SUPFAM" id="SSF49265">
    <property type="entry name" value="Fibronectin type III"/>
    <property type="match status" value="1"/>
</dbReference>
<dbReference type="GO" id="GO:0005975">
    <property type="term" value="P:carbohydrate metabolic process"/>
    <property type="evidence" value="ECO:0007669"/>
    <property type="project" value="InterPro"/>
</dbReference>
<organism evidence="7 8">
    <name type="scientific">Cohnella ginsengisoli</name>
    <dbReference type="NCBI Taxonomy" id="425004"/>
    <lineage>
        <taxon>Bacteria</taxon>
        <taxon>Bacillati</taxon>
        <taxon>Bacillota</taxon>
        <taxon>Bacilli</taxon>
        <taxon>Bacillales</taxon>
        <taxon>Paenibacillaceae</taxon>
        <taxon>Cohnella</taxon>
    </lineage>
</organism>
<keyword evidence="8" id="KW-1185">Reference proteome</keyword>
<dbReference type="GO" id="GO:0016810">
    <property type="term" value="F:hydrolase activity, acting on carbon-nitrogen (but not peptide) bonds"/>
    <property type="evidence" value="ECO:0007669"/>
    <property type="project" value="InterPro"/>
</dbReference>
<dbReference type="PANTHER" id="PTHR34216">
    <property type="match status" value="1"/>
</dbReference>
<dbReference type="Gene3D" id="2.60.40.680">
    <property type="match status" value="1"/>
</dbReference>
<feature type="domain" description="Fibronectin type-III" evidence="5">
    <location>
        <begin position="623"/>
        <end position="708"/>
    </location>
</feature>
<dbReference type="Gene3D" id="2.60.40.10">
    <property type="entry name" value="Immunoglobulins"/>
    <property type="match status" value="1"/>
</dbReference>
<evidence type="ECO:0000259" key="5">
    <source>
        <dbReference type="PROSITE" id="PS50853"/>
    </source>
</evidence>
<keyword evidence="3 4" id="KW-0732">Signal</keyword>
<dbReference type="InterPro" id="IPR055372">
    <property type="entry name" value="CBM96"/>
</dbReference>
<name>A0A9X4KI26_9BACL</name>
<protein>
    <submittedName>
        <fullName evidence="7">DNRLRE domain-containing protein</fullName>
    </submittedName>
</protein>
<feature type="signal peptide" evidence="4">
    <location>
        <begin position="1"/>
        <end position="27"/>
    </location>
</feature>
<dbReference type="InterPro" id="IPR003961">
    <property type="entry name" value="FN3_dom"/>
</dbReference>
<dbReference type="RefSeq" id="WP_277566192.1">
    <property type="nucleotide sequence ID" value="NZ_JAPDHZ010000003.1"/>
</dbReference>
<dbReference type="Pfam" id="PF01522">
    <property type="entry name" value="Polysacc_deac_1"/>
    <property type="match status" value="1"/>
</dbReference>
<dbReference type="CDD" id="cd08547">
    <property type="entry name" value="Type_II_cohesin"/>
    <property type="match status" value="1"/>
</dbReference>
<dbReference type="EMBL" id="JAPDHZ010000003">
    <property type="protein sequence ID" value="MDG0792388.1"/>
    <property type="molecule type" value="Genomic_DNA"/>
</dbReference>
<dbReference type="Pfam" id="PF24517">
    <property type="entry name" value="CBM96"/>
    <property type="match status" value="2"/>
</dbReference>
<evidence type="ECO:0000256" key="4">
    <source>
        <dbReference type="SAM" id="SignalP"/>
    </source>
</evidence>
<dbReference type="NCBIfam" id="NF033679">
    <property type="entry name" value="DNRLRE_dom"/>
    <property type="match status" value="2"/>
</dbReference>
<dbReference type="GO" id="GO:0005576">
    <property type="term" value="C:extracellular region"/>
    <property type="evidence" value="ECO:0007669"/>
    <property type="project" value="UniProtKB-SubCell"/>
</dbReference>
<dbReference type="Gene3D" id="1.20.1270.90">
    <property type="entry name" value="AF1782-like"/>
    <property type="match status" value="2"/>
</dbReference>
<dbReference type="InterPro" id="IPR013783">
    <property type="entry name" value="Ig-like_fold"/>
</dbReference>